<dbReference type="PANTHER" id="PTHR12558:SF13">
    <property type="entry name" value="CELL DIVISION CYCLE PROTEIN 27 HOMOLOG"/>
    <property type="match status" value="1"/>
</dbReference>
<accession>A0A0N1KTH3</accession>
<dbReference type="PATRIC" id="fig|253.9.peg.2978"/>
<evidence type="ECO:0000313" key="3">
    <source>
        <dbReference type="Proteomes" id="UP000037953"/>
    </source>
</evidence>
<dbReference type="Gene3D" id="1.25.40.10">
    <property type="entry name" value="Tetratricopeptide repeat domain"/>
    <property type="match status" value="2"/>
</dbReference>
<dbReference type="AlphaFoldDB" id="A0A0N1KTH3"/>
<name>A0A0N1KTH3_CHRID</name>
<feature type="repeat" description="TPR" evidence="1">
    <location>
        <begin position="181"/>
        <end position="214"/>
    </location>
</feature>
<dbReference type="OrthoDB" id="755070at2"/>
<sequence>MGLFDFFKSKKQGIENTKFNSVQFQNEVCALALWKLKDHNLQPDVAISELKKVGLNDEQVNFILEKVKKIIPHEVNADHPHSTNPGIDDIKFRSAEYQNEIIAYAQNVYFQNHHRYEMVKDILLKDGLNTSQADEIVNKLQERNAQMVNEFQDKLDSGEITEIKITPNPDHTKENTGQDQVDRYIAYGAYQMDRGDLDNALELFEKAIELDENATLAYANLGKLYSLKNNNLKALEFVNKALDIEPHHPQILDNKVDTVYELLVEHQINESEFIANIKDVLQKDPENPNALIYIIQFYLKNNQTDHAVESVEKLFSKYYSEDITIQLMIDTFNRLPIEQALKQFDILENKVSDEAKYQLHYNKGLYLKGVGRYDDAIKVYDNLNKIQEFSWNFYQMGIMKNLQGKTDESLELLKKTFHLEPGLKDDAKNFPQLQNLWNHPEFIEIAK</sequence>
<proteinExistence type="predicted"/>
<dbReference type="RefSeq" id="WP_062697507.1">
    <property type="nucleotide sequence ID" value="NZ_LJOD01000003.1"/>
</dbReference>
<evidence type="ECO:0000256" key="1">
    <source>
        <dbReference type="PROSITE-ProRule" id="PRU00339"/>
    </source>
</evidence>
<keyword evidence="1" id="KW-0802">TPR repeat</keyword>
<dbReference type="PROSITE" id="PS50005">
    <property type="entry name" value="TPR"/>
    <property type="match status" value="2"/>
</dbReference>
<dbReference type="SMART" id="SM00028">
    <property type="entry name" value="TPR"/>
    <property type="match status" value="4"/>
</dbReference>
<evidence type="ECO:0008006" key="4">
    <source>
        <dbReference type="Google" id="ProtNLM"/>
    </source>
</evidence>
<organism evidence="2 3">
    <name type="scientific">Chryseobacterium indologenes</name>
    <name type="common">Flavobacterium indologenes</name>
    <dbReference type="NCBI Taxonomy" id="253"/>
    <lineage>
        <taxon>Bacteria</taxon>
        <taxon>Pseudomonadati</taxon>
        <taxon>Bacteroidota</taxon>
        <taxon>Flavobacteriia</taxon>
        <taxon>Flavobacteriales</taxon>
        <taxon>Weeksellaceae</taxon>
        <taxon>Chryseobacterium group</taxon>
        <taxon>Chryseobacterium</taxon>
    </lineage>
</organism>
<dbReference type="Pfam" id="PF13414">
    <property type="entry name" value="TPR_11"/>
    <property type="match status" value="1"/>
</dbReference>
<comment type="caution">
    <text evidence="2">The sequence shown here is derived from an EMBL/GenBank/DDBJ whole genome shotgun (WGS) entry which is preliminary data.</text>
</comment>
<dbReference type="InterPro" id="IPR011990">
    <property type="entry name" value="TPR-like_helical_dom_sf"/>
</dbReference>
<dbReference type="PROSITE" id="PS50293">
    <property type="entry name" value="TPR_REGION"/>
    <property type="match status" value="1"/>
</dbReference>
<dbReference type="SUPFAM" id="SSF48452">
    <property type="entry name" value="TPR-like"/>
    <property type="match status" value="1"/>
</dbReference>
<dbReference type="InterPro" id="IPR019734">
    <property type="entry name" value="TPR_rpt"/>
</dbReference>
<reference evidence="3" key="2">
    <citation type="submission" date="2015-09" db="EMBL/GenBank/DDBJ databases">
        <title>Draft genome sequence of a multidrug-resistant Chryseobacterium indologenes isolate from Malaysia.</title>
        <authorList>
            <person name="Yu C.Y."/>
            <person name="Ang G.Y."/>
            <person name="Chan K.-G."/>
        </authorList>
    </citation>
    <scope>NUCLEOTIDE SEQUENCE [LARGE SCALE GENOMIC DNA]</scope>
    <source>
        <strain evidence="3">CI_885</strain>
    </source>
</reference>
<evidence type="ECO:0000313" key="2">
    <source>
        <dbReference type="EMBL" id="KPE51877.1"/>
    </source>
</evidence>
<protein>
    <recommendedName>
        <fullName evidence="4">Tetratricopeptide repeat protein</fullName>
    </recommendedName>
</protein>
<reference evidence="2 3" key="1">
    <citation type="journal article" date="2015" name="Genom Data">
        <title>Draft genome sequence of a multidrug-resistant Chryseobacterium indologenes isolate from Malaysia.</title>
        <authorList>
            <person name="Yu C.Y."/>
            <person name="Ang G.Y."/>
            <person name="Cheng H.J."/>
            <person name="Cheong Y.M."/>
            <person name="Yin W.F."/>
            <person name="Chan K.G."/>
        </authorList>
    </citation>
    <scope>NUCLEOTIDE SEQUENCE [LARGE SCALE GENOMIC DNA]</scope>
    <source>
        <strain evidence="2 3">CI_885</strain>
    </source>
</reference>
<dbReference type="PANTHER" id="PTHR12558">
    <property type="entry name" value="CELL DIVISION CYCLE 16,23,27"/>
    <property type="match status" value="1"/>
</dbReference>
<dbReference type="Proteomes" id="UP000037953">
    <property type="component" value="Unassembled WGS sequence"/>
</dbReference>
<dbReference type="NCBIfam" id="NF047558">
    <property type="entry name" value="TPR_END_plus"/>
    <property type="match status" value="1"/>
</dbReference>
<feature type="repeat" description="TPR" evidence="1">
    <location>
        <begin position="215"/>
        <end position="248"/>
    </location>
</feature>
<gene>
    <name evidence="2" type="ORF">AOB46_06525</name>
</gene>
<dbReference type="EMBL" id="LJOD01000003">
    <property type="protein sequence ID" value="KPE51877.1"/>
    <property type="molecule type" value="Genomic_DNA"/>
</dbReference>